<dbReference type="CDD" id="cd00338">
    <property type="entry name" value="Ser_Recombinase"/>
    <property type="match status" value="1"/>
</dbReference>
<proteinExistence type="predicted"/>
<dbReference type="Gene3D" id="3.40.50.1390">
    <property type="entry name" value="Resolvase, N-terminal catalytic domain"/>
    <property type="match status" value="1"/>
</dbReference>
<feature type="region of interest" description="Disordered" evidence="1">
    <location>
        <begin position="1"/>
        <end position="25"/>
    </location>
</feature>
<dbReference type="PANTHER" id="PTHR30461">
    <property type="entry name" value="DNA-INVERTASE FROM LAMBDOID PROPHAGE"/>
    <property type="match status" value="1"/>
</dbReference>
<reference evidence="4" key="1">
    <citation type="submission" date="2020-08" db="EMBL/GenBank/DDBJ databases">
        <title>Genome public.</title>
        <authorList>
            <person name="Liu C."/>
            <person name="Sun Q."/>
        </authorList>
    </citation>
    <scope>NUCLEOTIDE SEQUENCE</scope>
    <source>
        <strain evidence="4">BX15</strain>
    </source>
</reference>
<gene>
    <name evidence="4" type="ORF">H8Z83_17570</name>
</gene>
<dbReference type="InterPro" id="IPR038109">
    <property type="entry name" value="DNA_bind_recomb_sf"/>
</dbReference>
<dbReference type="Gene3D" id="3.90.1750.20">
    <property type="entry name" value="Putative Large Serine Recombinase, Chain B, Domain 2"/>
    <property type="match status" value="1"/>
</dbReference>
<dbReference type="InterPro" id="IPR011109">
    <property type="entry name" value="DNA_bind_recombinase_dom"/>
</dbReference>
<dbReference type="InterPro" id="IPR006119">
    <property type="entry name" value="Resolv_N"/>
</dbReference>
<dbReference type="GO" id="GO:0000150">
    <property type="term" value="F:DNA strand exchange activity"/>
    <property type="evidence" value="ECO:0007669"/>
    <property type="project" value="InterPro"/>
</dbReference>
<keyword evidence="5" id="KW-1185">Reference proteome</keyword>
<dbReference type="PANTHER" id="PTHR30461:SF23">
    <property type="entry name" value="DNA RECOMBINASE-RELATED"/>
    <property type="match status" value="1"/>
</dbReference>
<sequence length="550" mass="62153">MTQSRPEPKVIVIPAKEESPQDQEKKKNLRVAAYCRVSTKKDEQLNSYENQKTYYTEKIMANPDWTMADIFADEGITGTSACKREDFLRMIRQCRQGKIDMILAKSVSRFARNTVDTLNYTRELRGMGIPVIFEEQNINSIYPESEFLITIHGAFAQSESEGISSRVKWGKHQAMRTGKANIQYKTLLGYEKNPDGEMVVNAEQAETVRRIYEMYLSGQTLRSIKEALESGGFKNSAGTMEWTTSNLRTILSDEKYCGDVLLQKTFIQDCISKKVIKNTGQLPMYLIQNHHEAIIPRDRFDAVQVELARRKTLTSSTKKSAPTGMSRYSGKYALSGLLFCGECGTAYRRVVWTQHGEKRAVWRCSSRLDYGKKYCKESPTLDESPLQQAVLAAINASMSGCKVLADQLVDAMEQELAPIPGESMSLGDIDRAVTELGKQFDTLLAEAANGDADEYAERFRTISTTMEELKRRKAAILSIRQEQEQISRRIHAAASAMTATTVGITEWDDGVVYQMLEKVTVLTGNRIKVTFRNGVEIEQTVDQPKRRKFI</sequence>
<dbReference type="Pfam" id="PF13408">
    <property type="entry name" value="Zn_ribbon_recom"/>
    <property type="match status" value="1"/>
</dbReference>
<dbReference type="EMBL" id="JACOQI010000031">
    <property type="protein sequence ID" value="MBC5772098.1"/>
    <property type="molecule type" value="Genomic_DNA"/>
</dbReference>
<dbReference type="Proteomes" id="UP000620327">
    <property type="component" value="Unassembled WGS sequence"/>
</dbReference>
<accession>A0A923MKS8</accession>
<evidence type="ECO:0000259" key="3">
    <source>
        <dbReference type="PROSITE" id="PS51737"/>
    </source>
</evidence>
<evidence type="ECO:0000256" key="1">
    <source>
        <dbReference type="SAM" id="MobiDB-lite"/>
    </source>
</evidence>
<dbReference type="InterPro" id="IPR025827">
    <property type="entry name" value="Zn_ribbon_recom_dom"/>
</dbReference>
<evidence type="ECO:0000259" key="2">
    <source>
        <dbReference type="PROSITE" id="PS51736"/>
    </source>
</evidence>
<feature type="domain" description="Recombinase" evidence="3">
    <location>
        <begin position="187"/>
        <end position="313"/>
    </location>
</feature>
<dbReference type="SUPFAM" id="SSF53041">
    <property type="entry name" value="Resolvase-like"/>
    <property type="match status" value="1"/>
</dbReference>
<comment type="caution">
    <text evidence="4">The sequence shown here is derived from an EMBL/GenBank/DDBJ whole genome shotgun (WGS) entry which is preliminary data.</text>
</comment>
<evidence type="ECO:0000313" key="5">
    <source>
        <dbReference type="Proteomes" id="UP000620327"/>
    </source>
</evidence>
<dbReference type="Pfam" id="PF00239">
    <property type="entry name" value="Resolvase"/>
    <property type="match status" value="1"/>
</dbReference>
<name>A0A923MKS8_9FIRM</name>
<dbReference type="Pfam" id="PF07508">
    <property type="entry name" value="Recombinase"/>
    <property type="match status" value="1"/>
</dbReference>
<dbReference type="PROSITE" id="PS51736">
    <property type="entry name" value="RECOMBINASES_3"/>
    <property type="match status" value="1"/>
</dbReference>
<organism evidence="4 5">
    <name type="scientific">Dysosmobacter segnis</name>
    <dbReference type="NCBI Taxonomy" id="2763042"/>
    <lineage>
        <taxon>Bacteria</taxon>
        <taxon>Bacillati</taxon>
        <taxon>Bacillota</taxon>
        <taxon>Clostridia</taxon>
        <taxon>Eubacteriales</taxon>
        <taxon>Oscillospiraceae</taxon>
        <taxon>Dysosmobacter</taxon>
    </lineage>
</organism>
<dbReference type="InterPro" id="IPR050639">
    <property type="entry name" value="SSR_resolvase"/>
</dbReference>
<protein>
    <submittedName>
        <fullName evidence="4">Recombinase family protein</fullName>
    </submittedName>
</protein>
<dbReference type="SMART" id="SM00857">
    <property type="entry name" value="Resolvase"/>
    <property type="match status" value="1"/>
</dbReference>
<feature type="domain" description="Resolvase/invertase-type recombinase catalytic" evidence="2">
    <location>
        <begin position="30"/>
        <end position="178"/>
    </location>
</feature>
<dbReference type="AlphaFoldDB" id="A0A923MKS8"/>
<dbReference type="InterPro" id="IPR036162">
    <property type="entry name" value="Resolvase-like_N_sf"/>
</dbReference>
<dbReference type="PROSITE" id="PS51737">
    <property type="entry name" value="RECOMBINASE_DNA_BIND"/>
    <property type="match status" value="1"/>
</dbReference>
<dbReference type="GO" id="GO:0003677">
    <property type="term" value="F:DNA binding"/>
    <property type="evidence" value="ECO:0007669"/>
    <property type="project" value="InterPro"/>
</dbReference>
<feature type="compositionally biased region" description="Basic and acidic residues" evidence="1">
    <location>
        <begin position="15"/>
        <end position="25"/>
    </location>
</feature>
<evidence type="ECO:0000313" key="4">
    <source>
        <dbReference type="EMBL" id="MBC5772098.1"/>
    </source>
</evidence>